<gene>
    <name evidence="2" type="ORF">DUI87_06914</name>
</gene>
<dbReference type="Proteomes" id="UP000269221">
    <property type="component" value="Unassembled WGS sequence"/>
</dbReference>
<evidence type="ECO:0000256" key="1">
    <source>
        <dbReference type="SAM" id="MobiDB-lite"/>
    </source>
</evidence>
<dbReference type="OrthoDB" id="276744at2759"/>
<evidence type="ECO:0000313" key="2">
    <source>
        <dbReference type="EMBL" id="RMC14740.1"/>
    </source>
</evidence>
<protein>
    <submittedName>
        <fullName evidence="2">Uncharacterized protein</fullName>
    </submittedName>
</protein>
<accession>A0A3M0KVD2</accession>
<reference evidence="2 3" key="1">
    <citation type="submission" date="2018-07" db="EMBL/GenBank/DDBJ databases">
        <title>A high quality draft genome assembly of the barn swallow (H. rustica rustica).</title>
        <authorList>
            <person name="Formenti G."/>
            <person name="Chiara M."/>
            <person name="Poveda L."/>
            <person name="Francoijs K.-J."/>
            <person name="Bonisoli-Alquati A."/>
            <person name="Canova L."/>
            <person name="Gianfranceschi L."/>
            <person name="Horner D.S."/>
            <person name="Saino N."/>
        </authorList>
    </citation>
    <scope>NUCLEOTIDE SEQUENCE [LARGE SCALE GENOMIC DNA]</scope>
    <source>
        <strain evidence="2">Chelidonia</strain>
        <tissue evidence="2">Blood</tissue>
    </source>
</reference>
<organism evidence="2 3">
    <name type="scientific">Hirundo rustica rustica</name>
    <dbReference type="NCBI Taxonomy" id="333673"/>
    <lineage>
        <taxon>Eukaryota</taxon>
        <taxon>Metazoa</taxon>
        <taxon>Chordata</taxon>
        <taxon>Craniata</taxon>
        <taxon>Vertebrata</taxon>
        <taxon>Euteleostomi</taxon>
        <taxon>Archelosauria</taxon>
        <taxon>Archosauria</taxon>
        <taxon>Dinosauria</taxon>
        <taxon>Saurischia</taxon>
        <taxon>Theropoda</taxon>
        <taxon>Coelurosauria</taxon>
        <taxon>Aves</taxon>
        <taxon>Neognathae</taxon>
        <taxon>Neoaves</taxon>
        <taxon>Telluraves</taxon>
        <taxon>Australaves</taxon>
        <taxon>Passeriformes</taxon>
        <taxon>Sylvioidea</taxon>
        <taxon>Hirundinidae</taxon>
        <taxon>Hirundo</taxon>
    </lineage>
</organism>
<feature type="compositionally biased region" description="Basic and acidic residues" evidence="1">
    <location>
        <begin position="83"/>
        <end position="145"/>
    </location>
</feature>
<name>A0A3M0KVD2_HIRRU</name>
<dbReference type="AlphaFoldDB" id="A0A3M0KVD2"/>
<feature type="region of interest" description="Disordered" evidence="1">
    <location>
        <begin position="77"/>
        <end position="145"/>
    </location>
</feature>
<dbReference type="EMBL" id="QRBI01000104">
    <property type="protein sequence ID" value="RMC14740.1"/>
    <property type="molecule type" value="Genomic_DNA"/>
</dbReference>
<sequence>MELGKGLERESGEEKLRNLGMLTLEEWRLRGDLKPLFNSLTGGCSQAQAANDMRKKSITVRVVKPWHKFSGEAVDGQSLEVLKSGEEKRREEKRRERREEEKRREEKRREEKRREEKRREEKRREEREKRREEKRREEKRERREKRDLINPYTLINYRKVSFYSKNVVYIQSPEDWDMTFPIA</sequence>
<evidence type="ECO:0000313" key="3">
    <source>
        <dbReference type="Proteomes" id="UP000269221"/>
    </source>
</evidence>
<dbReference type="STRING" id="333673.A0A3M0KVD2"/>
<proteinExistence type="predicted"/>
<comment type="caution">
    <text evidence="2">The sequence shown here is derived from an EMBL/GenBank/DDBJ whole genome shotgun (WGS) entry which is preliminary data.</text>
</comment>
<keyword evidence="3" id="KW-1185">Reference proteome</keyword>